<dbReference type="Pfam" id="PF07484">
    <property type="entry name" value="Collar"/>
    <property type="match status" value="1"/>
</dbReference>
<dbReference type="EMBL" id="JACIIX010000005">
    <property type="protein sequence ID" value="MBB6210246.1"/>
    <property type="molecule type" value="Genomic_DNA"/>
</dbReference>
<proteinExistence type="predicted"/>
<evidence type="ECO:0000259" key="1">
    <source>
        <dbReference type="Pfam" id="PF07484"/>
    </source>
</evidence>
<dbReference type="Gene3D" id="3.90.1340.10">
    <property type="entry name" value="Phage tail collar domain"/>
    <property type="match status" value="1"/>
</dbReference>
<evidence type="ECO:0000313" key="3">
    <source>
        <dbReference type="Proteomes" id="UP000544872"/>
    </source>
</evidence>
<dbReference type="Proteomes" id="UP000544872">
    <property type="component" value="Unassembled WGS sequence"/>
</dbReference>
<protein>
    <submittedName>
        <fullName evidence="2">Microcystin-dependent protein</fullName>
    </submittedName>
</protein>
<name>A0A7W9ZEZ4_NOVIT</name>
<feature type="domain" description="Phage tail collar" evidence="1">
    <location>
        <begin position="7"/>
        <end position="63"/>
    </location>
</feature>
<keyword evidence="3" id="KW-1185">Reference proteome</keyword>
<dbReference type="InterPro" id="IPR037053">
    <property type="entry name" value="Phage_tail_collar_dom_sf"/>
</dbReference>
<reference evidence="2 3" key="1">
    <citation type="submission" date="2020-08" db="EMBL/GenBank/DDBJ databases">
        <title>Genomic Encyclopedia of Type Strains, Phase IV (KMG-IV): sequencing the most valuable type-strain genomes for metagenomic binning, comparative biology and taxonomic classification.</title>
        <authorList>
            <person name="Goeker M."/>
        </authorList>
    </citation>
    <scope>NUCLEOTIDE SEQUENCE [LARGE SCALE GENOMIC DNA]</scope>
    <source>
        <strain evidence="2 3">DSM 11590</strain>
    </source>
</reference>
<organism evidence="2 3">
    <name type="scientific">Novispirillum itersonii</name>
    <name type="common">Aquaspirillum itersonii</name>
    <dbReference type="NCBI Taxonomy" id="189"/>
    <lineage>
        <taxon>Bacteria</taxon>
        <taxon>Pseudomonadati</taxon>
        <taxon>Pseudomonadota</taxon>
        <taxon>Alphaproteobacteria</taxon>
        <taxon>Rhodospirillales</taxon>
        <taxon>Novispirillaceae</taxon>
        <taxon>Novispirillum</taxon>
    </lineage>
</organism>
<gene>
    <name evidence="2" type="ORF">FHS48_001661</name>
</gene>
<dbReference type="InterPro" id="IPR011083">
    <property type="entry name" value="Phage_tail_collar_dom"/>
</dbReference>
<comment type="caution">
    <text evidence="2">The sequence shown here is derived from an EMBL/GenBank/DDBJ whole genome shotgun (WGS) entry which is preliminary data.</text>
</comment>
<dbReference type="AlphaFoldDB" id="A0A7W9ZEZ4"/>
<sequence>MADAFVGEIRAMAIGFAPEGWFLCDGTAYRQADYTLLFAIIGNRYGGSPEKGTFAVPNLVGALPVGVGADGNDLPALQLAEATGTATVALKSSEMPVHTHTLGGKVFPFADAVNEPGDNWLGVPVYKTPNATTKIQQARRYAIGGTAKNVQLHPATLSKHGGNPEAAAEHDNSQPTLTLGYFICWNGEFPVRP</sequence>
<dbReference type="SUPFAM" id="SSF88874">
    <property type="entry name" value="Receptor-binding domain of short tail fibre protein gp12"/>
    <property type="match status" value="1"/>
</dbReference>
<accession>A0A7W9ZEZ4</accession>
<dbReference type="RefSeq" id="WP_184263086.1">
    <property type="nucleotide sequence ID" value="NZ_JACIIX010000005.1"/>
</dbReference>
<evidence type="ECO:0000313" key="2">
    <source>
        <dbReference type="EMBL" id="MBB6210246.1"/>
    </source>
</evidence>